<keyword evidence="6 21" id="KW-0109">Calcium transport</keyword>
<comment type="subcellular location">
    <subcellularLocation>
        <location evidence="2">Cytoplasmic vesicle</location>
        <location evidence="2">Secretory vesicle membrane</location>
        <topology evidence="2">Multi-pass membrane protein</topology>
    </subcellularLocation>
    <subcellularLocation>
        <location evidence="1 21">Endoplasmic reticulum membrane</location>
        <topology evidence="1 21">Multi-pass membrane protein</topology>
    </subcellularLocation>
</comment>
<feature type="transmembrane region" description="Helical" evidence="21">
    <location>
        <begin position="2262"/>
        <end position="2287"/>
    </location>
</feature>
<reference evidence="24" key="2">
    <citation type="submission" date="2025-09" db="UniProtKB">
        <authorList>
            <consortium name="Ensembl"/>
        </authorList>
    </citation>
    <scope>IDENTIFICATION</scope>
</reference>
<dbReference type="Gene3D" id="1.25.10.30">
    <property type="entry name" value="IP3 receptor type 1 binding core, RIH domain"/>
    <property type="match status" value="1"/>
</dbReference>
<dbReference type="PANTHER" id="PTHR45816:SF1">
    <property type="entry name" value="INOSITOL 1,4,5-TRISPHOSPHATE RECEPTOR"/>
    <property type="match status" value="1"/>
</dbReference>
<dbReference type="GO" id="GO:0005220">
    <property type="term" value="F:inositol 1,4,5-trisphosphate-gated calcium channel activity"/>
    <property type="evidence" value="ECO:0007669"/>
    <property type="project" value="UniProtKB-UniRule"/>
</dbReference>
<comment type="subunit">
    <text evidence="21">Homotetramer.</text>
</comment>
<keyword evidence="10 21" id="KW-0256">Endoplasmic reticulum</keyword>
<evidence type="ECO:0000256" key="17">
    <source>
        <dbReference type="ARBA" id="ARBA00023286"/>
    </source>
</evidence>
<keyword evidence="4 21" id="KW-0813">Transport</keyword>
<evidence type="ECO:0000256" key="14">
    <source>
        <dbReference type="ARBA" id="ARBA00023136"/>
    </source>
</evidence>
<evidence type="ECO:0000256" key="2">
    <source>
        <dbReference type="ARBA" id="ARBA00004638"/>
    </source>
</evidence>
<evidence type="ECO:0000313" key="24">
    <source>
        <dbReference type="Ensembl" id="ENSZALP00000010869.1"/>
    </source>
</evidence>
<dbReference type="FunFam" id="2.80.10.50:FF:000002">
    <property type="entry name" value="Inositol 1,4,5-trisphosphate receptor type 2"/>
    <property type="match status" value="1"/>
</dbReference>
<reference evidence="24" key="1">
    <citation type="submission" date="2025-08" db="UniProtKB">
        <authorList>
            <consortium name="Ensembl"/>
        </authorList>
    </citation>
    <scope>IDENTIFICATION</scope>
</reference>
<dbReference type="GO" id="GO:0005789">
    <property type="term" value="C:endoplasmic reticulum membrane"/>
    <property type="evidence" value="ECO:0007669"/>
    <property type="project" value="UniProtKB-SubCell"/>
</dbReference>
<evidence type="ECO:0000256" key="22">
    <source>
        <dbReference type="SAM" id="MobiDB-lite"/>
    </source>
</evidence>
<feature type="transmembrane region" description="Helical" evidence="21">
    <location>
        <begin position="2307"/>
        <end position="2329"/>
    </location>
</feature>
<dbReference type="SUPFAM" id="SSF100909">
    <property type="entry name" value="IP3 receptor type 1 binding core, domain 2"/>
    <property type="match status" value="2"/>
</dbReference>
<keyword evidence="13 21" id="KW-0406">Ion transport</keyword>
<proteinExistence type="inferred from homology"/>
<dbReference type="PROSITE" id="PS50919">
    <property type="entry name" value="MIR"/>
    <property type="match status" value="3"/>
</dbReference>
<evidence type="ECO:0000256" key="3">
    <source>
        <dbReference type="ARBA" id="ARBA00009453"/>
    </source>
</evidence>
<protein>
    <recommendedName>
        <fullName evidence="21">Inositol 1,4,5-trisphosphate receptor</fullName>
    </recommendedName>
</protein>
<feature type="transmembrane region" description="Helical" evidence="21">
    <location>
        <begin position="2206"/>
        <end position="2226"/>
    </location>
</feature>
<feature type="compositionally biased region" description="Basic and acidic residues" evidence="22">
    <location>
        <begin position="1775"/>
        <end position="1786"/>
    </location>
</feature>
<dbReference type="Gene3D" id="1.10.287.70">
    <property type="match status" value="1"/>
</dbReference>
<keyword evidence="11 21" id="KW-0106">Calcium</keyword>
<sequence length="2602" mass="297909">APRGMLVDDRCVVEPAAGDLDNPPKKFRDCLFKVCPMNRYSAQKQYWKAKQTKQDKDKIADVVLLQKLQHAAQMEQKQNETENKKVHGDVVKYGSVIQLLHMKSNKYLTVNKRLPALLEKNAMRVTLDATGNEGSWLFIQPFWKLRSNGDNVVVGDKVILNPVNAGQPLHASNYELADNAGCKEVNSVNCNTSWKINLFMQFCDHMEEVLKGGDVVRLFHAEQEKFLTCDEYKGKLHVFLRTTLRQSATSATSSNALWEVEVVHHDPCRGGAGHWNGLYRFKHLATGNYLAAEENPSYKGDVAEPKAARASRRNTGEKIKYRLVAVPHGNDIASLFELDPTTLQKTDSFVPRNSYVRLRHLCTNTWIQSTNVPIDIDEERPIRLMLGTCPTKEDKEAFAIVSVPVSEIRDLDFANDASSMLANVVEKMNEGFLSQNDRRFVIQLLEDLVFFVSDVPNNGQNVLDIVVTKPNRERQKLMREQNILKQIFGILKAPFKDKGGEGPLVRLEELSDQKNAPYQYMFRLCYRVLRHSQEDYRKNQEHIAKQFGMMQSQIGYDILAEDTITALLHNNRKLLEKHITKTEVETFVSLVRKNREPRFLDYLSDLCVSNQIAIPVTQELICKCVLDSKNSDILIKTEPVKEMSQTHEYLSIEYSEEEVWLTWTDKNNDHHEKSIRQLAQEARAGNAHDENVLSYYRYQLKLFARMCLDRQYLAIKEISQQLGVDLIFLCMADEMLPFDLRASFCHLMLHVHVDRDPQERVMPVKFARLWTEIPTAITIKDYDSNLNTSRDDKKNKFASTMEFVEDYLNNVVSEAVPFANEEKNKLTFEVVSLAHNLIYFGFYSFSELLRLTRTLLGIIDCVQNPQLMIVFNGLPSAFQFWWQENRTLGVGQMMSTMVLSRKQSIFSAPSLSAGSAPEQVDRGRSIENENIVVMETKLKILEILQFILDVRLDYRISYLLSVFKKEFVEVYPMQDSAADGTAPAFDSTTAAMNLDRIGEHAEAMFGVGMLEVDDEGGRMFLRVLIHLTMHDYPPLISGSLQLLFKHFSQRQEVLHTFKQVQLLISAQDVENYKVIKSELDRLRTMVEKSELWVDKKGSTKGDSTGEGNKKEKKEVRALEQDPGIQEKSSENYQIILERLNKMCGVGEQVRKKQQRLLKNMDAHKVMLDLLQIPYEKGDAKMMEILKFTHQFLQKFCAGNQENQALLHKHLNLFLTPGLLEAETMQHIFLNNYQLCSEINETVPQHFIHCVATHGRHVQYLDFLHTIIKAEGKYVKKCQDMIMTELTNAGDDVVVFYNDKASLATLLEMMTAARDGVEENSPLMYHISLVDLLAACAEGKNVYTEIKCTSLLPLEDVVRVVTHEDCITEVKMAYVNFVNHCYVDTEVEMKEIYTSNHIWTLFENFTLDMAQVGGEDWRLPDATLEKYVLTVVLDTINAFFSSPFSENSTSLQTHQTIVVQLLQSTMRLLECPWLQQQHKSSVESCIRTLAMVAKSRSIALPMDLDAHVSSLLNSSSTSTVQRNTSSYKAATRSFPRVSTTPNQWDYKNIIEKLQDIINALEDRLKPLVEAELSVLVDVLHRPELLFMEGTEAFQRCESGGFLSKLVQHTKDLMETEEKLCIKVLRTLQQMLVKRNKYGERGNLLRKMLMNNYLQNKRSSSKGEMGDHHIPLSSDTGQDQDWSAIAAVQCRLDREGATKLVADLIMNTKNEKIFQESILLAIRLLDGGNTEIQKSFYNLMTSDKKSEKFFKVLHDRMKKAQQETKSTVSVNMSDIGNKPREDKDEPDPGTKGMGSVPLSPQEGMLTLKYPMAVGFRKGHEPGEQGQNNEMGVTVLIMEPILRFLQLLCENHNRDLQNFLRCQNNKTNYNLVCETLQFLDIMCGSTTGGLGLLGLYINEYNVALITQTLETLTEYCQGPCHENQSCIVTHESNGIDIITALILNDISPLCKYRMDLVLQLKDNASKLLLALMESRHDSENAERILISLRPQELVRELGMSLWEMLRHVVGTVGSSFWLDPHPLPSPLPIQLSLNNKQLSQMLKSTAPVQEEEEDPLAYYEKHTSQIEIVRLDRSMEQIIFPVPGICEFLTKETKYRLFTTTEQDEQGSKVSDFFDQSSFLHNEMEWQKKLRSMPLMYWFSRRMTLWGSISFNLAVFINIIIAFFYPYVEATSMVLDSPLISLLFWILICFSIMALFTKRYGVRPLLVALILRSIYYLGIGLTLNILGALNLTNKIVFVVSFVGNRGTFIRGYKAMIMDVEFLYHVGYIVTSVLGLFVHELFYSILLFDLIYREETLFNVIKSVTRNGRSILLTALLALILVYLFSIVGFLFLKDDFILEVDRLPDSKAKGWAVVGLVGHCGTLHARLGVCSAAPTALEEAEPEQWERACDTLLMCIVTVLNHGLRNGGGVGDILRKPSKDESLFPARVVYDLLFFFIVIIIVLNLIFGVIIDTFADLRSEKQKKEEILKTTCFICGLERDKFDNKTVSFEEHIKYEHNMWNYLYFIVLVRVKNKTDYTGPESYVAQMIKNKNLDWFPRMRAMSLVSNEGEGEQNEIRNLQDKLNTTMKLVSHLTSQLNELKEQMTEQRKRRQRMGFVDVQNTMNH</sequence>
<evidence type="ECO:0000256" key="4">
    <source>
        <dbReference type="ARBA" id="ARBA00022448"/>
    </source>
</evidence>
<evidence type="ECO:0000256" key="9">
    <source>
        <dbReference type="ARBA" id="ARBA00022737"/>
    </source>
</evidence>
<comment type="domain">
    <text evidence="21">Composed of a large N-terminal cytoplasmic domain (CD) followed by a juxtamembrane domain (JD) and a transmembrane domain (TMD).</text>
</comment>
<feature type="domain" description="MIR" evidence="23">
    <location>
        <begin position="270"/>
        <end position="341"/>
    </location>
</feature>
<dbReference type="Pfam" id="PF02815">
    <property type="entry name" value="MIR"/>
    <property type="match status" value="1"/>
</dbReference>
<feature type="domain" description="MIR" evidence="23">
    <location>
        <begin position="207"/>
        <end position="263"/>
    </location>
</feature>
<dbReference type="PRINTS" id="PR00779">
    <property type="entry name" value="INSP3RECEPTR"/>
</dbReference>
<dbReference type="FunFam" id="2.80.10.50:FF:000028">
    <property type="entry name" value="Inositol 1,4,5-trisphosphate receptor type 3"/>
    <property type="match status" value="1"/>
</dbReference>
<feature type="region of interest" description="Disordered" evidence="22">
    <location>
        <begin position="1758"/>
        <end position="1799"/>
    </location>
</feature>
<evidence type="ECO:0000256" key="1">
    <source>
        <dbReference type="ARBA" id="ARBA00004477"/>
    </source>
</evidence>
<dbReference type="InterPro" id="IPR014821">
    <property type="entry name" value="Ins145_P3_rcpt"/>
</dbReference>
<comment type="similarity">
    <text evidence="3 21">Belongs to the InsP3 receptor family.</text>
</comment>
<dbReference type="Ensembl" id="ENSZALT00000015004.1">
    <property type="protein sequence ID" value="ENSZALP00000010869.1"/>
    <property type="gene ID" value="ENSZALG00000005057.1"/>
</dbReference>
<dbReference type="SMART" id="SM00472">
    <property type="entry name" value="MIR"/>
    <property type="match status" value="4"/>
</dbReference>
<dbReference type="InterPro" id="IPR000493">
    <property type="entry name" value="InsP3_rcpt"/>
</dbReference>
<feature type="region of interest" description="Disordered" evidence="22">
    <location>
        <begin position="1096"/>
        <end position="1122"/>
    </location>
</feature>
<dbReference type="PANTHER" id="PTHR45816">
    <property type="entry name" value="MIR DOMAIN-CONTAINING PROTEIN"/>
    <property type="match status" value="1"/>
</dbReference>
<dbReference type="Pfam" id="PF01365">
    <property type="entry name" value="RYDR_ITPR"/>
    <property type="match status" value="2"/>
</dbReference>
<feature type="region of interest" description="Disordered" evidence="22">
    <location>
        <begin position="2583"/>
        <end position="2602"/>
    </location>
</feature>
<feature type="transmembrane region" description="Helical" evidence="21">
    <location>
        <begin position="2429"/>
        <end position="2452"/>
    </location>
</feature>
<keyword evidence="18 21" id="KW-0407">Ion channel</keyword>
<dbReference type="SUPFAM" id="SSF82109">
    <property type="entry name" value="MIR domain"/>
    <property type="match status" value="2"/>
</dbReference>
<evidence type="ECO:0000256" key="20">
    <source>
        <dbReference type="ARBA" id="ARBA00036634"/>
    </source>
</evidence>
<feature type="domain" description="MIR" evidence="23">
    <location>
        <begin position="88"/>
        <end position="148"/>
    </location>
</feature>
<organism evidence="24 25">
    <name type="scientific">Zonotrichia albicollis</name>
    <name type="common">White-throated sparrow</name>
    <name type="synonym">Fringilla albicollis</name>
    <dbReference type="NCBI Taxonomy" id="44394"/>
    <lineage>
        <taxon>Eukaryota</taxon>
        <taxon>Metazoa</taxon>
        <taxon>Chordata</taxon>
        <taxon>Craniata</taxon>
        <taxon>Vertebrata</taxon>
        <taxon>Euteleostomi</taxon>
        <taxon>Archelosauria</taxon>
        <taxon>Archosauria</taxon>
        <taxon>Dinosauria</taxon>
        <taxon>Saurischia</taxon>
        <taxon>Theropoda</taxon>
        <taxon>Coelurosauria</taxon>
        <taxon>Aves</taxon>
        <taxon>Neognathae</taxon>
        <taxon>Neoaves</taxon>
        <taxon>Telluraves</taxon>
        <taxon>Australaves</taxon>
        <taxon>Passeriformes</taxon>
        <taxon>Passerellidae</taxon>
        <taxon>Zonotrichia</taxon>
    </lineage>
</organism>
<keyword evidence="14 21" id="KW-0472">Membrane</keyword>
<dbReference type="CDD" id="cd23289">
    <property type="entry name" value="beta-trefoil_MIR_ITPR3"/>
    <property type="match status" value="1"/>
</dbReference>
<dbReference type="Pfam" id="PF00520">
    <property type="entry name" value="Ion_trans"/>
    <property type="match status" value="1"/>
</dbReference>
<evidence type="ECO:0000259" key="23">
    <source>
        <dbReference type="PROSITE" id="PS50919"/>
    </source>
</evidence>
<dbReference type="InterPro" id="IPR015925">
    <property type="entry name" value="Ryanodine_IP3_receptor"/>
</dbReference>
<gene>
    <name evidence="24" type="primary">ITPR3</name>
</gene>
<keyword evidence="25" id="KW-1185">Reference proteome</keyword>
<dbReference type="FunFam" id="1.25.10.30:FF:000001">
    <property type="entry name" value="Inositol 1,4,5-trisphosphate receptor, type 2"/>
    <property type="match status" value="1"/>
</dbReference>
<keyword evidence="9" id="KW-0677">Repeat</keyword>
<keyword evidence="15" id="KW-1015">Disulfide bond</keyword>
<evidence type="ECO:0000256" key="18">
    <source>
        <dbReference type="ARBA" id="ARBA00023303"/>
    </source>
</evidence>
<feature type="transmembrane region" description="Helical" evidence="21">
    <location>
        <begin position="2176"/>
        <end position="2194"/>
    </location>
</feature>
<dbReference type="Gene3D" id="2.80.10.50">
    <property type="match status" value="2"/>
</dbReference>
<keyword evidence="16 21" id="KW-0675">Receptor</keyword>
<dbReference type="GO" id="GO:0051209">
    <property type="term" value="P:release of sequestered calcium ion into cytosol"/>
    <property type="evidence" value="ECO:0007669"/>
    <property type="project" value="UniProtKB-UniRule"/>
</dbReference>
<dbReference type="InterPro" id="IPR000699">
    <property type="entry name" value="RIH_dom"/>
</dbReference>
<feature type="compositionally biased region" description="Basic and acidic residues" evidence="22">
    <location>
        <begin position="1107"/>
        <end position="1119"/>
    </location>
</feature>
<evidence type="ECO:0000256" key="15">
    <source>
        <dbReference type="ARBA" id="ARBA00023157"/>
    </source>
</evidence>
<keyword evidence="17 21" id="KW-1071">Ligand-gated ion channel</keyword>
<dbReference type="GO" id="GO:0030658">
    <property type="term" value="C:transport vesicle membrane"/>
    <property type="evidence" value="ECO:0007669"/>
    <property type="project" value="UniProtKB-SubCell"/>
</dbReference>
<keyword evidence="12 21" id="KW-1133">Transmembrane helix</keyword>
<dbReference type="InterPro" id="IPR035910">
    <property type="entry name" value="RyR/IP3R_RIH_dom_sf"/>
</dbReference>
<evidence type="ECO:0000256" key="12">
    <source>
        <dbReference type="ARBA" id="ARBA00022989"/>
    </source>
</evidence>
<feature type="transmembrane region" description="Helical" evidence="21">
    <location>
        <begin position="2140"/>
        <end position="2164"/>
    </location>
</feature>
<evidence type="ECO:0000256" key="7">
    <source>
        <dbReference type="ARBA" id="ARBA00022673"/>
    </source>
</evidence>
<keyword evidence="7 21" id="KW-0107">Calcium channel</keyword>
<evidence type="ECO:0000256" key="19">
    <source>
        <dbReference type="ARBA" id="ARBA00023329"/>
    </source>
</evidence>
<dbReference type="Pfam" id="PF08454">
    <property type="entry name" value="RIH_assoc"/>
    <property type="match status" value="1"/>
</dbReference>
<evidence type="ECO:0000256" key="11">
    <source>
        <dbReference type="ARBA" id="ARBA00022837"/>
    </source>
</evidence>
<dbReference type="InterPro" id="IPR036300">
    <property type="entry name" value="MIR_dom_sf"/>
</dbReference>
<dbReference type="Proteomes" id="UP000694413">
    <property type="component" value="Unassembled WGS sequence"/>
</dbReference>
<evidence type="ECO:0000256" key="21">
    <source>
        <dbReference type="RuleBase" id="RU368044"/>
    </source>
</evidence>
<keyword evidence="8 21" id="KW-0812">Transmembrane</keyword>
<evidence type="ECO:0000256" key="16">
    <source>
        <dbReference type="ARBA" id="ARBA00023170"/>
    </source>
</evidence>
<accession>A0A8D2MPX2</accession>
<dbReference type="InterPro" id="IPR005821">
    <property type="entry name" value="Ion_trans_dom"/>
</dbReference>
<comment type="function">
    <text evidence="21">Receptor for inositol 1,4,5-trisphosphate, a second messenger that mediates the release of intracellular calcium.</text>
</comment>
<evidence type="ECO:0000256" key="5">
    <source>
        <dbReference type="ARBA" id="ARBA00022553"/>
    </source>
</evidence>
<dbReference type="GO" id="GO:0070679">
    <property type="term" value="F:inositol 1,4,5 trisphosphate binding"/>
    <property type="evidence" value="ECO:0007669"/>
    <property type="project" value="UniProtKB-UniRule"/>
</dbReference>
<evidence type="ECO:0000256" key="10">
    <source>
        <dbReference type="ARBA" id="ARBA00022824"/>
    </source>
</evidence>
<dbReference type="InterPro" id="IPR013662">
    <property type="entry name" value="RIH_assoc-dom"/>
</dbReference>
<dbReference type="Pfam" id="PF08709">
    <property type="entry name" value="Ins145_P3_rec"/>
    <property type="match status" value="1"/>
</dbReference>
<dbReference type="InterPro" id="IPR016093">
    <property type="entry name" value="MIR_motif"/>
</dbReference>
<keyword evidence="19" id="KW-0968">Cytoplasmic vesicle</keyword>
<keyword evidence="5" id="KW-0597">Phosphoprotein</keyword>
<feature type="compositionally biased region" description="Polar residues" evidence="22">
    <location>
        <begin position="1761"/>
        <end position="1772"/>
    </location>
</feature>
<evidence type="ECO:0000256" key="13">
    <source>
        <dbReference type="ARBA" id="ARBA00023065"/>
    </source>
</evidence>
<comment type="catalytic activity">
    <reaction evidence="20">
        <text>Ca(2+)(in) = Ca(2+)(out)</text>
        <dbReference type="Rhea" id="RHEA:29671"/>
        <dbReference type="ChEBI" id="CHEBI:29108"/>
    </reaction>
</comment>
<evidence type="ECO:0000256" key="6">
    <source>
        <dbReference type="ARBA" id="ARBA00022568"/>
    </source>
</evidence>
<evidence type="ECO:0000256" key="8">
    <source>
        <dbReference type="ARBA" id="ARBA00022692"/>
    </source>
</evidence>
<name>A0A8D2MPX2_ZONAL</name>
<evidence type="ECO:0000313" key="25">
    <source>
        <dbReference type="Proteomes" id="UP000694413"/>
    </source>
</evidence>